<keyword evidence="2" id="KW-0227">DNA damage</keyword>
<keyword evidence="3" id="KW-0234">DNA repair</keyword>
<reference evidence="4 5" key="1">
    <citation type="submission" date="2017-01" db="EMBL/GenBank/DDBJ databases">
        <authorList>
            <person name="Mah S.A."/>
            <person name="Swanson W.J."/>
            <person name="Moy G.W."/>
            <person name="Vacquier V.D."/>
        </authorList>
    </citation>
    <scope>NUCLEOTIDE SEQUENCE [LARGE SCALE GENOMIC DNA]</scope>
    <source>
        <strain evidence="4 5">CPCC 203464</strain>
    </source>
</reference>
<dbReference type="EMBL" id="FTNT01000008">
    <property type="protein sequence ID" value="SIS11982.1"/>
    <property type="molecule type" value="Genomic_DNA"/>
</dbReference>
<dbReference type="AlphaFoldDB" id="A0A1N7GHG5"/>
<dbReference type="InterPro" id="IPR041247">
    <property type="entry name" value="Rad52_fam"/>
</dbReference>
<evidence type="ECO:0000313" key="5">
    <source>
        <dbReference type="Proteomes" id="UP000186218"/>
    </source>
</evidence>
<evidence type="ECO:0000256" key="3">
    <source>
        <dbReference type="ARBA" id="ARBA00023204"/>
    </source>
</evidence>
<dbReference type="RefSeq" id="WP_200799438.1">
    <property type="nucleotide sequence ID" value="NZ_FTNT01000008.1"/>
</dbReference>
<proteinExistence type="inferred from homology"/>
<evidence type="ECO:0000256" key="2">
    <source>
        <dbReference type="ARBA" id="ARBA00022763"/>
    </source>
</evidence>
<dbReference type="GO" id="GO:0006281">
    <property type="term" value="P:DNA repair"/>
    <property type="evidence" value="ECO:0007669"/>
    <property type="project" value="UniProtKB-KW"/>
</dbReference>
<evidence type="ECO:0000313" key="4">
    <source>
        <dbReference type="EMBL" id="SIS11982.1"/>
    </source>
</evidence>
<sequence length="266" mass="29556">MADGQTITEQDHSTRTINLLALQAPFPERDIEWRAQRSGINRNGNGWVSVVAYIDNRAVQNRLDDVCGPENWRDEYDTSPVGGVLCGISIRVNGEWITKWDGADKTDVEPIKGGLSNAEKRAAVKWGIGRYLYRLESDIVQVRPSGDNYIAIKKNKSDLVPTIKGYWTPPALPTWARPVALESEKPAMADLIHSPKNAAPTPVQVDNPIRGAQKIQIKALYQKAGADMSRRDEWLARITTASQADQAIQQLRDKIEDNAAEQNSGE</sequence>
<dbReference type="Pfam" id="PF04098">
    <property type="entry name" value="Rad52_Rad22"/>
    <property type="match status" value="2"/>
</dbReference>
<dbReference type="STRING" id="1344003.SAMN05445060_2790"/>
<gene>
    <name evidence="4" type="ORF">SAMN05445060_2790</name>
</gene>
<dbReference type="Proteomes" id="UP000186218">
    <property type="component" value="Unassembled WGS sequence"/>
</dbReference>
<evidence type="ECO:0000256" key="1">
    <source>
        <dbReference type="ARBA" id="ARBA00006638"/>
    </source>
</evidence>
<organism evidence="4 5">
    <name type="scientific">Williamsia sterculiae</name>
    <dbReference type="NCBI Taxonomy" id="1344003"/>
    <lineage>
        <taxon>Bacteria</taxon>
        <taxon>Bacillati</taxon>
        <taxon>Actinomycetota</taxon>
        <taxon>Actinomycetes</taxon>
        <taxon>Mycobacteriales</taxon>
        <taxon>Nocardiaceae</taxon>
        <taxon>Williamsia</taxon>
    </lineage>
</organism>
<accession>A0A1N7GHG5</accession>
<protein>
    <submittedName>
        <fullName evidence="4">Rad52/22 family double-strand break repair protein</fullName>
    </submittedName>
</protein>
<name>A0A1N7GHG5_9NOCA</name>
<comment type="similarity">
    <text evidence="1">Belongs to the RAD52 family.</text>
</comment>
<keyword evidence="5" id="KW-1185">Reference proteome</keyword>